<dbReference type="PANTHER" id="PTHR13604:SF0">
    <property type="entry name" value="ABASIC SITE PROCESSING PROTEIN HMCES"/>
    <property type="match status" value="1"/>
</dbReference>
<dbReference type="Pfam" id="PF02586">
    <property type="entry name" value="SRAP"/>
    <property type="match status" value="2"/>
</dbReference>
<evidence type="ECO:0000256" key="5">
    <source>
        <dbReference type="ARBA" id="ARBA00023124"/>
    </source>
</evidence>
<dbReference type="AlphaFoldDB" id="A0A6A6K7V2"/>
<keyword evidence="2" id="KW-0645">Protease</keyword>
<keyword evidence="7" id="KW-0456">Lyase</keyword>
<reference evidence="9 10" key="1">
    <citation type="journal article" date="2020" name="Mol. Plant">
        <title>The Chromosome-Based Rubber Tree Genome Provides New Insights into Spurge Genome Evolution and Rubber Biosynthesis.</title>
        <authorList>
            <person name="Liu J."/>
            <person name="Shi C."/>
            <person name="Shi C.C."/>
            <person name="Li W."/>
            <person name="Zhang Q.J."/>
            <person name="Zhang Y."/>
            <person name="Li K."/>
            <person name="Lu H.F."/>
            <person name="Shi C."/>
            <person name="Zhu S.T."/>
            <person name="Xiao Z.Y."/>
            <person name="Nan H."/>
            <person name="Yue Y."/>
            <person name="Zhu X.G."/>
            <person name="Wu Y."/>
            <person name="Hong X.N."/>
            <person name="Fan G.Y."/>
            <person name="Tong Y."/>
            <person name="Zhang D."/>
            <person name="Mao C.L."/>
            <person name="Liu Y.L."/>
            <person name="Hao S.J."/>
            <person name="Liu W.Q."/>
            <person name="Lv M.Q."/>
            <person name="Zhang H.B."/>
            <person name="Liu Y."/>
            <person name="Hu-Tang G.R."/>
            <person name="Wang J.P."/>
            <person name="Wang J.H."/>
            <person name="Sun Y.H."/>
            <person name="Ni S.B."/>
            <person name="Chen W.B."/>
            <person name="Zhang X.C."/>
            <person name="Jiao Y.N."/>
            <person name="Eichler E.E."/>
            <person name="Li G.H."/>
            <person name="Liu X."/>
            <person name="Gao L.Z."/>
        </authorList>
    </citation>
    <scope>NUCLEOTIDE SEQUENCE [LARGE SCALE GENOMIC DNA]</scope>
    <source>
        <strain evidence="10">cv. GT1</strain>
        <tissue evidence="9">Leaf</tissue>
    </source>
</reference>
<accession>A0A6A6K7V2</accession>
<evidence type="ECO:0000256" key="2">
    <source>
        <dbReference type="ARBA" id="ARBA00022670"/>
    </source>
</evidence>
<evidence type="ECO:0000256" key="4">
    <source>
        <dbReference type="ARBA" id="ARBA00022801"/>
    </source>
</evidence>
<feature type="region of interest" description="Disordered" evidence="8">
    <location>
        <begin position="327"/>
        <end position="383"/>
    </location>
</feature>
<evidence type="ECO:0000313" key="9">
    <source>
        <dbReference type="EMBL" id="KAF2284574.1"/>
    </source>
</evidence>
<dbReference type="EMBL" id="JAAGAX010000018">
    <property type="protein sequence ID" value="KAF2284574.1"/>
    <property type="molecule type" value="Genomic_DNA"/>
</dbReference>
<proteinExistence type="inferred from homology"/>
<dbReference type="PANTHER" id="PTHR13604">
    <property type="entry name" value="DC12-RELATED"/>
    <property type="match status" value="1"/>
</dbReference>
<evidence type="ECO:0000256" key="8">
    <source>
        <dbReference type="SAM" id="MobiDB-lite"/>
    </source>
</evidence>
<evidence type="ECO:0000256" key="7">
    <source>
        <dbReference type="ARBA" id="ARBA00023239"/>
    </source>
</evidence>
<feature type="compositionally biased region" description="Basic and acidic residues" evidence="8">
    <location>
        <begin position="327"/>
        <end position="352"/>
    </location>
</feature>
<evidence type="ECO:0000256" key="3">
    <source>
        <dbReference type="ARBA" id="ARBA00022763"/>
    </source>
</evidence>
<dbReference type="GO" id="GO:0016829">
    <property type="term" value="F:lyase activity"/>
    <property type="evidence" value="ECO:0007669"/>
    <property type="project" value="UniProtKB-KW"/>
</dbReference>
<keyword evidence="3" id="KW-0227">DNA damage</keyword>
<dbReference type="InterPro" id="IPR003738">
    <property type="entry name" value="SRAP"/>
</dbReference>
<sequence>MYPHFLPALIQLTKKKATGREVNRRRSCVAELVVLLRADDIPRACHRTGAPSVRLIWTDRPSYNVSPGSNLPVVCRGDGSDGGGYVLQCMTWGLIPSFTRKTEKPDFYKMFNARSESVGEKASFRRLLPKSRCLVAVEGMAGICEFFWKLSWFILNLCLQYSNSGEILYTFTILTTSSSSALQWLHDRMPVILGNKEAVDTWLNGSSSSKFDIVLKPYENSDLVWYPVTPAMGKTSFDGPECIKEIHFKTEDQSTISKFFSRKEIKREQESNLQEGTCDKAVNIDLRESVKEEHGSIDKLEIPSLTEKFDDNIKSNVSIMPCEDKDETKCKTKRNHEEPLADSNTVKREELQRSPARKKANIKSGVGGDRDKQPTLLSYFSKR</sequence>
<dbReference type="GO" id="GO:0006508">
    <property type="term" value="P:proteolysis"/>
    <property type="evidence" value="ECO:0007669"/>
    <property type="project" value="UniProtKB-KW"/>
</dbReference>
<gene>
    <name evidence="9" type="ORF">GH714_027246</name>
</gene>
<evidence type="ECO:0008006" key="11">
    <source>
        <dbReference type="Google" id="ProtNLM"/>
    </source>
</evidence>
<keyword evidence="5" id="KW-0190">Covalent protein-DNA linkage</keyword>
<dbReference type="GO" id="GO:0003697">
    <property type="term" value="F:single-stranded DNA binding"/>
    <property type="evidence" value="ECO:0007669"/>
    <property type="project" value="InterPro"/>
</dbReference>
<organism evidence="9 10">
    <name type="scientific">Hevea brasiliensis</name>
    <name type="common">Para rubber tree</name>
    <name type="synonym">Siphonia brasiliensis</name>
    <dbReference type="NCBI Taxonomy" id="3981"/>
    <lineage>
        <taxon>Eukaryota</taxon>
        <taxon>Viridiplantae</taxon>
        <taxon>Streptophyta</taxon>
        <taxon>Embryophyta</taxon>
        <taxon>Tracheophyta</taxon>
        <taxon>Spermatophyta</taxon>
        <taxon>Magnoliopsida</taxon>
        <taxon>eudicotyledons</taxon>
        <taxon>Gunneridae</taxon>
        <taxon>Pentapetalae</taxon>
        <taxon>rosids</taxon>
        <taxon>fabids</taxon>
        <taxon>Malpighiales</taxon>
        <taxon>Euphorbiaceae</taxon>
        <taxon>Crotonoideae</taxon>
        <taxon>Micrandreae</taxon>
        <taxon>Hevea</taxon>
    </lineage>
</organism>
<dbReference type="SUPFAM" id="SSF143081">
    <property type="entry name" value="BB1717-like"/>
    <property type="match status" value="1"/>
</dbReference>
<dbReference type="GO" id="GO:0106300">
    <property type="term" value="P:protein-DNA covalent cross-linking repair"/>
    <property type="evidence" value="ECO:0007669"/>
    <property type="project" value="InterPro"/>
</dbReference>
<keyword evidence="6" id="KW-0238">DNA-binding</keyword>
<dbReference type="Proteomes" id="UP000467840">
    <property type="component" value="Chromosome 12"/>
</dbReference>
<evidence type="ECO:0000256" key="1">
    <source>
        <dbReference type="ARBA" id="ARBA00008136"/>
    </source>
</evidence>
<name>A0A6A6K7V2_HEVBR</name>
<comment type="similarity">
    <text evidence="1">Belongs to the SOS response-associated peptidase family.</text>
</comment>
<keyword evidence="4" id="KW-0378">Hydrolase</keyword>
<dbReference type="GO" id="GO:0008233">
    <property type="term" value="F:peptidase activity"/>
    <property type="evidence" value="ECO:0007669"/>
    <property type="project" value="UniProtKB-KW"/>
</dbReference>
<dbReference type="Gene3D" id="3.90.1680.10">
    <property type="entry name" value="SOS response associated peptidase-like"/>
    <property type="match status" value="2"/>
</dbReference>
<protein>
    <recommendedName>
        <fullName evidence="11">Embryonic stem cell-specific 5-hydroxymethylcytosine-binding protein</fullName>
    </recommendedName>
</protein>
<evidence type="ECO:0000313" key="10">
    <source>
        <dbReference type="Proteomes" id="UP000467840"/>
    </source>
</evidence>
<comment type="caution">
    <text evidence="9">The sequence shown here is derived from an EMBL/GenBank/DDBJ whole genome shotgun (WGS) entry which is preliminary data.</text>
</comment>
<dbReference type="InterPro" id="IPR036590">
    <property type="entry name" value="SRAP-like"/>
</dbReference>
<evidence type="ECO:0000256" key="6">
    <source>
        <dbReference type="ARBA" id="ARBA00023125"/>
    </source>
</evidence>
<keyword evidence="10" id="KW-1185">Reference proteome</keyword>